<dbReference type="Pfam" id="PF00278">
    <property type="entry name" value="Orn_DAP_Arg_deC"/>
    <property type="match status" value="1"/>
</dbReference>
<evidence type="ECO:0000256" key="9">
    <source>
        <dbReference type="ARBA" id="ARBA00047351"/>
    </source>
</evidence>
<evidence type="ECO:0000256" key="1">
    <source>
        <dbReference type="ARBA" id="ARBA00001933"/>
    </source>
</evidence>
<dbReference type="SUPFAM" id="SSF51419">
    <property type="entry name" value="PLP-binding barrel"/>
    <property type="match status" value="1"/>
</dbReference>
<comment type="caution">
    <text evidence="12">The sequence shown here is derived from an EMBL/GenBank/DDBJ whole genome shotgun (WGS) entry which is preliminary data.</text>
</comment>
<evidence type="ECO:0000313" key="12">
    <source>
        <dbReference type="EMBL" id="TFH96514.1"/>
    </source>
</evidence>
<dbReference type="PIRSF" id="PIRSF038941">
    <property type="entry name" value="NspC"/>
    <property type="match status" value="1"/>
</dbReference>
<dbReference type="PANTHER" id="PTHR43727">
    <property type="entry name" value="DIAMINOPIMELATE DECARBOXYLASE"/>
    <property type="match status" value="1"/>
</dbReference>
<dbReference type="SUPFAM" id="SSF50621">
    <property type="entry name" value="Alanine racemase C-terminal domain-like"/>
    <property type="match status" value="1"/>
</dbReference>
<sequence length="400" mass="45759">MSNKYTFREKELMGSDPHGFFPSLTPTPAYVQVEAQLRANLERIQYVARTAGVEIILAFKAYALWKLFPIFREYITASTASSLAEARMGFEKMGSRTHTYAPVYKATEFEEIMACSTHIVFNSMGQFEKYYPRVKDYKGYPIECGIRINPEYSEIGTELYNPAAPGSRMGTIVAQIPEQLPEGLVGLHFHTHCESNSYQLERSLQKIEEKCDHLLRQAKWVNLGGGHLMTHQEYDIEHLIGILKSFKAKYPHLHVILEPGSAFAWETGYLVATVEDIVENHGIRTLMMDASFTCHMPDCLEMPYQPRVRGAEQEQTETHTQKYRIGGNSCLSGDVMGDWYFAKEPQVGDLLIFEDMLHYTSVKTNMFNGIKHPSICLEHMDGTLDVLREYTVEDYLNRMN</sequence>
<dbReference type="AlphaFoldDB" id="A0A4Y8WRH2"/>
<dbReference type="Proteomes" id="UP000297225">
    <property type="component" value="Unassembled WGS sequence"/>
</dbReference>
<gene>
    <name evidence="12" type="primary">nspC</name>
    <name evidence="12" type="ORF">E4P47_02225</name>
</gene>
<organism evidence="12 13">
    <name type="scientific">Porphyromonas levii</name>
    <dbReference type="NCBI Taxonomy" id="28114"/>
    <lineage>
        <taxon>Bacteria</taxon>
        <taxon>Pseudomonadati</taxon>
        <taxon>Bacteroidota</taxon>
        <taxon>Bacteroidia</taxon>
        <taxon>Bacteroidales</taxon>
        <taxon>Porphyromonadaceae</taxon>
        <taxon>Porphyromonas</taxon>
    </lineage>
</organism>
<dbReference type="Gene3D" id="2.40.37.10">
    <property type="entry name" value="Lyase, Ornithine Decarboxylase, Chain A, domain 1"/>
    <property type="match status" value="1"/>
</dbReference>
<evidence type="ECO:0000256" key="6">
    <source>
        <dbReference type="ARBA" id="ARBA00023066"/>
    </source>
</evidence>
<evidence type="ECO:0000256" key="10">
    <source>
        <dbReference type="ARBA" id="ARBA00047389"/>
    </source>
</evidence>
<dbReference type="NCBIfam" id="TIGR01047">
    <property type="entry name" value="nspC"/>
    <property type="match status" value="1"/>
</dbReference>
<comment type="similarity">
    <text evidence="8">Belongs to the Orn/Lys/Arg decarboxylase class-II family. NspC subfamily.</text>
</comment>
<evidence type="ECO:0000256" key="4">
    <source>
        <dbReference type="ARBA" id="ARBA00022793"/>
    </source>
</evidence>
<comment type="catalytic activity">
    <reaction evidence="10">
        <text>carboxynorspermidine + H(+) = norspermidine + CO2</text>
        <dbReference type="Rhea" id="RHEA:34099"/>
        <dbReference type="ChEBI" id="CHEBI:15378"/>
        <dbReference type="ChEBI" id="CHEBI:16526"/>
        <dbReference type="ChEBI" id="CHEBI:57920"/>
        <dbReference type="ChEBI" id="CHEBI:65070"/>
        <dbReference type="EC" id="4.1.1.96"/>
    </reaction>
</comment>
<keyword evidence="5" id="KW-0663">Pyridoxal phosphate</keyword>
<dbReference type="InterPro" id="IPR029066">
    <property type="entry name" value="PLP-binding_barrel"/>
</dbReference>
<evidence type="ECO:0000259" key="11">
    <source>
        <dbReference type="Pfam" id="PF00278"/>
    </source>
</evidence>
<keyword evidence="4" id="KW-0210">Decarboxylase</keyword>
<protein>
    <recommendedName>
        <fullName evidence="3">Carboxynorspermidine/carboxyspermidine decarboxylase</fullName>
        <ecNumber evidence="2">4.1.1.96</ecNumber>
    </recommendedName>
</protein>
<evidence type="ECO:0000256" key="7">
    <source>
        <dbReference type="ARBA" id="ARBA00023239"/>
    </source>
</evidence>
<proteinExistence type="inferred from homology"/>
<dbReference type="InterPro" id="IPR009006">
    <property type="entry name" value="Ala_racemase/Decarboxylase_C"/>
</dbReference>
<dbReference type="GO" id="GO:0045312">
    <property type="term" value="P:nor-spermidine biosynthetic process"/>
    <property type="evidence" value="ECO:0007669"/>
    <property type="project" value="InterPro"/>
</dbReference>
<feature type="domain" description="Orn/DAP/Arg decarboxylase 2 C-terminal" evidence="11">
    <location>
        <begin position="212"/>
        <end position="356"/>
    </location>
</feature>
<evidence type="ECO:0000256" key="8">
    <source>
        <dbReference type="ARBA" id="ARBA00025802"/>
    </source>
</evidence>
<accession>A0A4Y8WRH2</accession>
<dbReference type="GO" id="GO:0008836">
    <property type="term" value="F:diaminopimelate decarboxylase activity"/>
    <property type="evidence" value="ECO:0007669"/>
    <property type="project" value="TreeGrafter"/>
</dbReference>
<evidence type="ECO:0000256" key="5">
    <source>
        <dbReference type="ARBA" id="ARBA00022898"/>
    </source>
</evidence>
<keyword evidence="13" id="KW-1185">Reference proteome</keyword>
<dbReference type="GO" id="GO:0008295">
    <property type="term" value="P:spermidine biosynthetic process"/>
    <property type="evidence" value="ECO:0007669"/>
    <property type="project" value="UniProtKB-KW"/>
</dbReference>
<comment type="catalytic activity">
    <reaction evidence="9">
        <text>carboxyspermidine + H(+) = spermidine + CO2</text>
        <dbReference type="Rhea" id="RHEA:34095"/>
        <dbReference type="ChEBI" id="CHEBI:15378"/>
        <dbReference type="ChEBI" id="CHEBI:16526"/>
        <dbReference type="ChEBI" id="CHEBI:57834"/>
        <dbReference type="ChEBI" id="CHEBI:65072"/>
        <dbReference type="EC" id="4.1.1.96"/>
    </reaction>
</comment>
<dbReference type="GO" id="GO:0009089">
    <property type="term" value="P:lysine biosynthetic process via diaminopimelate"/>
    <property type="evidence" value="ECO:0007669"/>
    <property type="project" value="TreeGrafter"/>
</dbReference>
<evidence type="ECO:0000313" key="13">
    <source>
        <dbReference type="Proteomes" id="UP000297225"/>
    </source>
</evidence>
<dbReference type="PANTHER" id="PTHR43727:SF1">
    <property type="entry name" value="CARBOXYNORSPERMIDINE_CARBOXYSPERMIDINE DECARBOXYLASE"/>
    <property type="match status" value="1"/>
</dbReference>
<dbReference type="OrthoDB" id="9804410at2"/>
<dbReference type="InterPro" id="IPR022643">
    <property type="entry name" value="De-COase2_C"/>
</dbReference>
<dbReference type="STRING" id="1122973.GCA_000379925_01659"/>
<keyword evidence="7 12" id="KW-0456">Lyase</keyword>
<dbReference type="Gene3D" id="3.20.20.10">
    <property type="entry name" value="Alanine racemase"/>
    <property type="match status" value="1"/>
</dbReference>
<dbReference type="EC" id="4.1.1.96" evidence="2"/>
<name>A0A4Y8WRH2_9PORP</name>
<keyword evidence="6" id="KW-0745">Spermidine biosynthesis</keyword>
<evidence type="ECO:0000256" key="2">
    <source>
        <dbReference type="ARBA" id="ARBA00012259"/>
    </source>
</evidence>
<reference evidence="12 13" key="1">
    <citation type="submission" date="2019-03" db="EMBL/GenBank/DDBJ databases">
        <title>Porphyromonas levii Isolated from the Uterus of Dairy Cows.</title>
        <authorList>
            <person name="Francis A.M."/>
        </authorList>
    </citation>
    <scope>NUCLEOTIDE SEQUENCE [LARGE SCALE GENOMIC DNA]</scope>
    <source>
        <strain evidence="12 13">AF5678</strain>
    </source>
</reference>
<dbReference type="CDD" id="cd06829">
    <property type="entry name" value="PLPDE_III_CANSDC"/>
    <property type="match status" value="1"/>
</dbReference>
<evidence type="ECO:0000256" key="3">
    <source>
        <dbReference type="ARBA" id="ARBA00013633"/>
    </source>
</evidence>
<dbReference type="EMBL" id="SPNC01000018">
    <property type="protein sequence ID" value="TFH96514.1"/>
    <property type="molecule type" value="Genomic_DNA"/>
</dbReference>
<dbReference type="InterPro" id="IPR005730">
    <property type="entry name" value="Nsp_de-COase"/>
</dbReference>
<comment type="cofactor">
    <cofactor evidence="1">
        <name>pyridoxal 5'-phosphate</name>
        <dbReference type="ChEBI" id="CHEBI:597326"/>
    </cofactor>
</comment>